<evidence type="ECO:0000313" key="1">
    <source>
        <dbReference type="EMBL" id="GFU15634.1"/>
    </source>
</evidence>
<evidence type="ECO:0000313" key="2">
    <source>
        <dbReference type="Proteomes" id="UP000887013"/>
    </source>
</evidence>
<sequence length="81" mass="9001">MFFFPLKLESKEIATFVDNMAIFLLREVPLDKRVAGGRAYRSPATKNCAPQATAVCGCGERQPTEVQWKASAREILLLDQG</sequence>
<accession>A0A8X6UJ63</accession>
<gene>
    <name evidence="1" type="ORF">NPIL_666501</name>
</gene>
<dbReference type="OrthoDB" id="6432048at2759"/>
<reference evidence="1" key="1">
    <citation type="submission" date="2020-08" db="EMBL/GenBank/DDBJ databases">
        <title>Multicomponent nature underlies the extraordinary mechanical properties of spider dragline silk.</title>
        <authorList>
            <person name="Kono N."/>
            <person name="Nakamura H."/>
            <person name="Mori M."/>
            <person name="Yoshida Y."/>
            <person name="Ohtoshi R."/>
            <person name="Malay A.D."/>
            <person name="Moran D.A.P."/>
            <person name="Tomita M."/>
            <person name="Numata K."/>
            <person name="Arakawa K."/>
        </authorList>
    </citation>
    <scope>NUCLEOTIDE SEQUENCE</scope>
</reference>
<keyword evidence="2" id="KW-1185">Reference proteome</keyword>
<protein>
    <submittedName>
        <fullName evidence="1">Uncharacterized protein</fullName>
    </submittedName>
</protein>
<proteinExistence type="predicted"/>
<dbReference type="EMBL" id="BMAW01079532">
    <property type="protein sequence ID" value="GFU15634.1"/>
    <property type="molecule type" value="Genomic_DNA"/>
</dbReference>
<dbReference type="AlphaFoldDB" id="A0A8X6UJ63"/>
<name>A0A8X6UJ63_NEPPI</name>
<comment type="caution">
    <text evidence="1">The sequence shown here is derived from an EMBL/GenBank/DDBJ whole genome shotgun (WGS) entry which is preliminary data.</text>
</comment>
<organism evidence="1 2">
    <name type="scientific">Nephila pilipes</name>
    <name type="common">Giant wood spider</name>
    <name type="synonym">Nephila maculata</name>
    <dbReference type="NCBI Taxonomy" id="299642"/>
    <lineage>
        <taxon>Eukaryota</taxon>
        <taxon>Metazoa</taxon>
        <taxon>Ecdysozoa</taxon>
        <taxon>Arthropoda</taxon>
        <taxon>Chelicerata</taxon>
        <taxon>Arachnida</taxon>
        <taxon>Araneae</taxon>
        <taxon>Araneomorphae</taxon>
        <taxon>Entelegynae</taxon>
        <taxon>Araneoidea</taxon>
        <taxon>Nephilidae</taxon>
        <taxon>Nephila</taxon>
    </lineage>
</organism>
<dbReference type="Proteomes" id="UP000887013">
    <property type="component" value="Unassembled WGS sequence"/>
</dbReference>